<proteinExistence type="inferred from homology"/>
<keyword evidence="7" id="KW-0808">Transferase</keyword>
<evidence type="ECO:0000256" key="2">
    <source>
        <dbReference type="ARBA" id="ARBA00012417"/>
    </source>
</evidence>
<reference evidence="7 8" key="1">
    <citation type="submission" date="2020-10" db="EMBL/GenBank/DDBJ databases">
        <title>Complete genome sequence of Corynebacterium massiliense DSM 45435, type strain of Corynebacterium massiliense.</title>
        <authorList>
            <person name="Busche T."/>
            <person name="Kalinowski J."/>
            <person name="Ruckert C."/>
        </authorList>
    </citation>
    <scope>NUCLEOTIDE SEQUENCE [LARGE SCALE GENOMIC DNA]</scope>
    <source>
        <strain evidence="7 8">DSM 45435</strain>
    </source>
</reference>
<sequence>MKPSVNAEVEPSVFYDTVDKAVYDKHAGTTLFRSNDKLVALDTRDSRKTLDAVDIPYFIDMAAQTIRVEQHMAKKVVTRPLTLTEASVISNKKRLSKYPPIEGIVETPILSESGNIICEPGYNTETRRYVDLSKDLEGFYIPDAPTADDAREALEMSLEPFCDFPFASEADRTRAVAMVLTILTRVVCSTVPLHLVSANNQGVGKNKIVDVASIIATGRAAPPQKIPFNDEEMDKVIFSALLAGRTLLTFDEASSGLESEALASMITAEEYSGRTLGKSEHRSVPNSACVIAVGKNVSSRKDMSRRTVPIELATDLVNPEARDGFKYPRLLEWVQEHRKPLLEAAHTMIRAWIVAGKPAPPSGYDTGGFEEWYFTVGGILAFAGRSDLMEGVREWRKQADESELEDLAHVAWLHRTFGDEPFLAFSAQKAIEEANVAHEFVPLPSELWTVENATAQRLGRMYTRFQDRPFDGYVLRSAGTVNHTKRFQVVRVDPDGPDDDHGDAGTGGDSGNGGGGTPPPAPEPTPTPAETVDEPADPAAPADSTTVVFDLETGGADDLQATDDPDFVRLAAYSVNGAEPVATTDIAGELIPLLERADRIVGHNVVQFDLPALRRRFGLDDKALIEAGKVHDTLVLSRLAAEGADLEHGLDAVAERCGVDGKLLKDGKSALKALKKQYGGYDKIPVDNTEYVAYALQDVRANVAVYNQVLSAALEAVSEDYLQREHEKMHALSVVESRGIRVDLAKVEQFLGEEAAVKAEIRAWLVANVGIPDKGKAPWTTKEGKQAFAEYLDQFGAALPLTDKGEISTSSEAFNGLAEQRADVPEIVELAAKMDKLLKSSTPASTIKKYSHGDKVYPSIQAGQVTGRLSTTKPGMTVFGSRNERLLRQREMILPDNAGEALISVDLSQIDARCMAAGSGDAAYAALFAPGRDAHTEMAIRVFGDAERRADAKALGHAANYGMGPKSFAAHAGISEVEAKGQLDRLHFEFPQLEYFKNHLRKHAEALGWVATGFGRRVAVGRSTAYTQAPAAYGQGTARDVFLEGVMNLPQEVLEMIRIFVHDEIVLSVPRDRAEEIKQTVMAAFNAVTLPGKDGVEVPVLSDSAGPAESWAGCK</sequence>
<gene>
    <name evidence="7" type="primary">polA1</name>
    <name evidence="7" type="ORF">CMASS_01965</name>
</gene>
<comment type="similarity">
    <text evidence="1">Belongs to the DNA polymerase type-A family.</text>
</comment>
<name>A0ABY7U583_9CORY</name>
<dbReference type="Gene3D" id="3.30.70.370">
    <property type="match status" value="1"/>
</dbReference>
<dbReference type="InterPro" id="IPR002298">
    <property type="entry name" value="DNA_polymerase_A"/>
</dbReference>
<feature type="domain" description="DNA-directed DNA polymerase family A palm" evidence="6">
    <location>
        <begin position="884"/>
        <end position="1073"/>
    </location>
</feature>
<keyword evidence="3" id="KW-0235">DNA replication</keyword>
<evidence type="ECO:0000256" key="5">
    <source>
        <dbReference type="SAM" id="MobiDB-lite"/>
    </source>
</evidence>
<evidence type="ECO:0000256" key="3">
    <source>
        <dbReference type="ARBA" id="ARBA00022705"/>
    </source>
</evidence>
<dbReference type="InterPro" id="IPR012337">
    <property type="entry name" value="RNaseH-like_sf"/>
</dbReference>
<dbReference type="PANTHER" id="PTHR10133">
    <property type="entry name" value="DNA POLYMERASE I"/>
    <property type="match status" value="1"/>
</dbReference>
<dbReference type="InterPro" id="IPR036397">
    <property type="entry name" value="RNaseH_sf"/>
</dbReference>
<evidence type="ECO:0000313" key="8">
    <source>
        <dbReference type="Proteomes" id="UP001220064"/>
    </source>
</evidence>
<comment type="catalytic activity">
    <reaction evidence="4">
        <text>DNA(n) + a 2'-deoxyribonucleoside 5'-triphosphate = DNA(n+1) + diphosphate</text>
        <dbReference type="Rhea" id="RHEA:22508"/>
        <dbReference type="Rhea" id="RHEA-COMP:17339"/>
        <dbReference type="Rhea" id="RHEA-COMP:17340"/>
        <dbReference type="ChEBI" id="CHEBI:33019"/>
        <dbReference type="ChEBI" id="CHEBI:61560"/>
        <dbReference type="ChEBI" id="CHEBI:173112"/>
        <dbReference type="EC" id="2.7.7.7"/>
    </reaction>
</comment>
<dbReference type="PRINTS" id="PR00868">
    <property type="entry name" value="DNAPOLI"/>
</dbReference>
<protein>
    <recommendedName>
        <fullName evidence="2">DNA-directed DNA polymerase</fullName>
        <ecNumber evidence="2">2.7.7.7</ecNumber>
    </recommendedName>
</protein>
<dbReference type="PANTHER" id="PTHR10133:SF27">
    <property type="entry name" value="DNA POLYMERASE NU"/>
    <property type="match status" value="1"/>
</dbReference>
<feature type="compositionally biased region" description="Gly residues" evidence="5">
    <location>
        <begin position="504"/>
        <end position="516"/>
    </location>
</feature>
<keyword evidence="8" id="KW-1185">Reference proteome</keyword>
<evidence type="ECO:0000256" key="1">
    <source>
        <dbReference type="ARBA" id="ARBA00007705"/>
    </source>
</evidence>
<dbReference type="GO" id="GO:0003887">
    <property type="term" value="F:DNA-directed DNA polymerase activity"/>
    <property type="evidence" value="ECO:0007669"/>
    <property type="project" value="UniProtKB-EC"/>
</dbReference>
<dbReference type="Gene3D" id="3.30.420.10">
    <property type="entry name" value="Ribonuclease H-like superfamily/Ribonuclease H"/>
    <property type="match status" value="1"/>
</dbReference>
<evidence type="ECO:0000259" key="6">
    <source>
        <dbReference type="SMART" id="SM00482"/>
    </source>
</evidence>
<organism evidence="7 8">
    <name type="scientific">Corynebacterium massiliense DSM 45435</name>
    <dbReference type="NCBI Taxonomy" id="1121364"/>
    <lineage>
        <taxon>Bacteria</taxon>
        <taxon>Bacillati</taxon>
        <taxon>Actinomycetota</taxon>
        <taxon>Actinomycetes</taxon>
        <taxon>Mycobacteriales</taxon>
        <taxon>Corynebacteriaceae</taxon>
        <taxon>Corynebacterium</taxon>
    </lineage>
</organism>
<dbReference type="Gene3D" id="1.10.150.20">
    <property type="entry name" value="5' to 3' exonuclease, C-terminal subdomain"/>
    <property type="match status" value="1"/>
</dbReference>
<dbReference type="Proteomes" id="UP001220064">
    <property type="component" value="Chromosome"/>
</dbReference>
<keyword evidence="7" id="KW-0548">Nucleotidyltransferase</keyword>
<feature type="compositionally biased region" description="Pro residues" evidence="5">
    <location>
        <begin position="517"/>
        <end position="527"/>
    </location>
</feature>
<accession>A0ABY7U583</accession>
<evidence type="ECO:0000313" key="7">
    <source>
        <dbReference type="EMBL" id="WCZ31852.1"/>
    </source>
</evidence>
<feature type="region of interest" description="Disordered" evidence="5">
    <location>
        <begin position="486"/>
        <end position="542"/>
    </location>
</feature>
<dbReference type="SUPFAM" id="SSF53098">
    <property type="entry name" value="Ribonuclease H-like"/>
    <property type="match status" value="1"/>
</dbReference>
<evidence type="ECO:0000256" key="4">
    <source>
        <dbReference type="ARBA" id="ARBA00049244"/>
    </source>
</evidence>
<dbReference type="SMART" id="SM00482">
    <property type="entry name" value="POLAc"/>
    <property type="match status" value="1"/>
</dbReference>
<dbReference type="InterPro" id="IPR001098">
    <property type="entry name" value="DNA-dir_DNA_pol_A_palm_dom"/>
</dbReference>
<dbReference type="EMBL" id="CP063189">
    <property type="protein sequence ID" value="WCZ31852.1"/>
    <property type="molecule type" value="Genomic_DNA"/>
</dbReference>
<dbReference type="Pfam" id="PF00476">
    <property type="entry name" value="DNA_pol_A"/>
    <property type="match status" value="1"/>
</dbReference>
<dbReference type="SUPFAM" id="SSF56672">
    <property type="entry name" value="DNA/RNA polymerases"/>
    <property type="match status" value="1"/>
</dbReference>
<dbReference type="InterPro" id="IPR043502">
    <property type="entry name" value="DNA/RNA_pol_sf"/>
</dbReference>
<dbReference type="EC" id="2.7.7.7" evidence="2"/>